<dbReference type="Proteomes" id="UP000479190">
    <property type="component" value="Unassembled WGS sequence"/>
</dbReference>
<evidence type="ECO:0000313" key="10">
    <source>
        <dbReference type="EMBL" id="CAB0033698.1"/>
    </source>
</evidence>
<feature type="region of interest" description="Disordered" evidence="3">
    <location>
        <begin position="3974"/>
        <end position="3995"/>
    </location>
</feature>
<protein>
    <submittedName>
        <fullName evidence="10">Uncharacterized protein</fullName>
    </submittedName>
</protein>
<feature type="compositionally biased region" description="Low complexity" evidence="3">
    <location>
        <begin position="4268"/>
        <end position="4284"/>
    </location>
</feature>
<evidence type="ECO:0000256" key="1">
    <source>
        <dbReference type="ARBA" id="ARBA00008887"/>
    </source>
</evidence>
<feature type="domain" description="Dynein heavy chain AAA lid" evidence="9">
    <location>
        <begin position="4987"/>
        <end position="5126"/>
    </location>
</feature>
<evidence type="ECO:0000259" key="9">
    <source>
        <dbReference type="Pfam" id="PF18198"/>
    </source>
</evidence>
<feature type="coiled-coil region" evidence="2">
    <location>
        <begin position="4608"/>
        <end position="4635"/>
    </location>
</feature>
<dbReference type="GO" id="GO:0051959">
    <property type="term" value="F:dynein light intermediate chain binding"/>
    <property type="evidence" value="ECO:0007669"/>
    <property type="project" value="InterPro"/>
</dbReference>
<dbReference type="InterPro" id="IPR042228">
    <property type="entry name" value="Dynein_linker_3"/>
</dbReference>
<feature type="compositionally biased region" description="Basic and acidic residues" evidence="3">
    <location>
        <begin position="2082"/>
        <end position="2097"/>
    </location>
</feature>
<dbReference type="Pfam" id="PF18198">
    <property type="entry name" value="AAA_lid_11"/>
    <property type="match status" value="1"/>
</dbReference>
<feature type="region of interest" description="Disordered" evidence="3">
    <location>
        <begin position="3741"/>
        <end position="3771"/>
    </location>
</feature>
<feature type="region of interest" description="Disordered" evidence="3">
    <location>
        <begin position="1876"/>
        <end position="1935"/>
    </location>
</feature>
<organism evidence="10 11">
    <name type="scientific">Trichogramma brassicae</name>
    <dbReference type="NCBI Taxonomy" id="86971"/>
    <lineage>
        <taxon>Eukaryota</taxon>
        <taxon>Metazoa</taxon>
        <taxon>Ecdysozoa</taxon>
        <taxon>Arthropoda</taxon>
        <taxon>Hexapoda</taxon>
        <taxon>Insecta</taxon>
        <taxon>Pterygota</taxon>
        <taxon>Neoptera</taxon>
        <taxon>Endopterygota</taxon>
        <taxon>Hymenoptera</taxon>
        <taxon>Apocrita</taxon>
        <taxon>Proctotrupomorpha</taxon>
        <taxon>Chalcidoidea</taxon>
        <taxon>Trichogrammatidae</taxon>
        <taxon>Trichogramma</taxon>
    </lineage>
</organism>
<dbReference type="GO" id="GO:0008569">
    <property type="term" value="F:minus-end-directed microtubule motor activity"/>
    <property type="evidence" value="ECO:0007669"/>
    <property type="project" value="InterPro"/>
</dbReference>
<dbReference type="Gene3D" id="1.10.8.720">
    <property type="entry name" value="Region D6 of dynein motor"/>
    <property type="match status" value="1"/>
</dbReference>
<feature type="coiled-coil region" evidence="2">
    <location>
        <begin position="1029"/>
        <end position="1135"/>
    </location>
</feature>
<evidence type="ECO:0000259" key="8">
    <source>
        <dbReference type="Pfam" id="PF12781"/>
    </source>
</evidence>
<feature type="compositionally biased region" description="Basic residues" evidence="3">
    <location>
        <begin position="2122"/>
        <end position="2132"/>
    </location>
</feature>
<feature type="compositionally biased region" description="Low complexity" evidence="3">
    <location>
        <begin position="3268"/>
        <end position="3278"/>
    </location>
</feature>
<dbReference type="InterPro" id="IPR024317">
    <property type="entry name" value="Dynein_heavy_chain_D4_dom"/>
</dbReference>
<dbReference type="InterPro" id="IPR004273">
    <property type="entry name" value="Dynein_heavy_D6_P-loop"/>
</dbReference>
<feature type="compositionally biased region" description="Basic and acidic residues" evidence="3">
    <location>
        <begin position="3697"/>
        <end position="3717"/>
    </location>
</feature>
<evidence type="ECO:0000259" key="4">
    <source>
        <dbReference type="Pfam" id="PF03028"/>
    </source>
</evidence>
<dbReference type="InterPro" id="IPR042219">
    <property type="entry name" value="AAA_lid_11_sf"/>
</dbReference>
<feature type="compositionally biased region" description="Basic and acidic residues" evidence="3">
    <location>
        <begin position="3487"/>
        <end position="3507"/>
    </location>
</feature>
<feature type="compositionally biased region" description="Low complexity" evidence="3">
    <location>
        <begin position="1908"/>
        <end position="1921"/>
    </location>
</feature>
<dbReference type="Gene3D" id="3.40.50.300">
    <property type="entry name" value="P-loop containing nucleotide triphosphate hydrolases"/>
    <property type="match status" value="3"/>
</dbReference>
<dbReference type="InterPro" id="IPR024743">
    <property type="entry name" value="Dynein_HC_stalk"/>
</dbReference>
<feature type="compositionally biased region" description="Basic and acidic residues" evidence="3">
    <location>
        <begin position="3303"/>
        <end position="3312"/>
    </location>
</feature>
<feature type="compositionally biased region" description="Basic and acidic residues" evidence="3">
    <location>
        <begin position="3518"/>
        <end position="3534"/>
    </location>
</feature>
<dbReference type="Pfam" id="PF08393">
    <property type="entry name" value="DHC_N2"/>
    <property type="match status" value="1"/>
</dbReference>
<dbReference type="InterPro" id="IPR013602">
    <property type="entry name" value="Dynein_heavy_linker"/>
</dbReference>
<feature type="compositionally biased region" description="Basic and acidic residues" evidence="3">
    <location>
        <begin position="3426"/>
        <end position="3440"/>
    </location>
</feature>
<feature type="region of interest" description="Disordered" evidence="3">
    <location>
        <begin position="2082"/>
        <end position="2196"/>
    </location>
</feature>
<feature type="compositionally biased region" description="Acidic residues" evidence="3">
    <location>
        <begin position="3981"/>
        <end position="3993"/>
    </location>
</feature>
<dbReference type="Gene3D" id="3.20.180.20">
    <property type="entry name" value="Dynein heavy chain, N-terminal domain 2"/>
    <property type="match status" value="1"/>
</dbReference>
<gene>
    <name evidence="10" type="ORF">TBRA_LOCUS5596</name>
</gene>
<dbReference type="Gene3D" id="1.20.920.20">
    <property type="match status" value="1"/>
</dbReference>
<feature type="region of interest" description="Disordered" evidence="3">
    <location>
        <begin position="3574"/>
        <end position="3639"/>
    </location>
</feature>
<dbReference type="Gene3D" id="1.20.58.1120">
    <property type="match status" value="1"/>
</dbReference>
<dbReference type="Pfam" id="PF12777">
    <property type="entry name" value="MT"/>
    <property type="match status" value="1"/>
</dbReference>
<feature type="compositionally biased region" description="Polar residues" evidence="3">
    <location>
        <begin position="4319"/>
        <end position="4330"/>
    </location>
</feature>
<feature type="compositionally biased region" description="Basic and acidic residues" evidence="3">
    <location>
        <begin position="3752"/>
        <end position="3764"/>
    </location>
</feature>
<keyword evidence="2" id="KW-0175">Coiled coil</keyword>
<feature type="region of interest" description="Disordered" evidence="3">
    <location>
        <begin position="2687"/>
        <end position="2706"/>
    </location>
</feature>
<feature type="region of interest" description="Disordered" evidence="3">
    <location>
        <begin position="3418"/>
        <end position="3440"/>
    </location>
</feature>
<evidence type="ECO:0000313" key="11">
    <source>
        <dbReference type="Proteomes" id="UP000479190"/>
    </source>
</evidence>
<dbReference type="PANTHER" id="PTHR45703:SF36">
    <property type="entry name" value="DYNEIN HEAVY CHAIN, CYTOPLASMIC"/>
    <property type="match status" value="1"/>
</dbReference>
<feature type="region of interest" description="Disordered" evidence="3">
    <location>
        <begin position="3188"/>
        <end position="3319"/>
    </location>
</feature>
<evidence type="ECO:0000256" key="3">
    <source>
        <dbReference type="SAM" id="MobiDB-lite"/>
    </source>
</evidence>
<dbReference type="InterPro" id="IPR026983">
    <property type="entry name" value="DHC"/>
</dbReference>
<reference evidence="10 11" key="1">
    <citation type="submission" date="2020-02" db="EMBL/GenBank/DDBJ databases">
        <authorList>
            <person name="Ferguson B K."/>
        </authorList>
    </citation>
    <scope>NUCLEOTIDE SEQUENCE [LARGE SCALE GENOMIC DNA]</scope>
</reference>
<feature type="domain" description="Dynein heavy chain coiled coil stalk" evidence="6">
    <location>
        <begin position="4113"/>
        <end position="4258"/>
    </location>
</feature>
<feature type="compositionally biased region" description="Basic and acidic residues" evidence="3">
    <location>
        <begin position="2694"/>
        <end position="2704"/>
    </location>
</feature>
<dbReference type="InterPro" id="IPR042222">
    <property type="entry name" value="Dynein_2_N"/>
</dbReference>
<sequence length="5156" mass="582120">MFLSIGARELRRRSRANFLNTRHSIKNRFFTHNQQVHSATERDILAKEILAKFDKGQNEFNNLVKNGDLHRDLVLLMGNSKAREDFFNRSSEIVNVTSNSEILPRLTLNTRTNTEFLDFFMSEEEDESALYIPRLYFTKKIIGLVSEVKLLVLVDLPSFDKQIGPLLRKAAESMKDVRKFPGSVGLVVTQVQNKQQIEEVKVRLKNLVNSPMSYETEAIINVLRIIYKGGDDWIRLGFVFTSRTSSLESRKELERMIYKTMDFENHNGDDFVYRPCEKSRRSICDSLIQVLYNKYDEGINRTTQNLIYSYVSVEKQLLDFDKTWFYLMRATELLLSFENRAKEQKIYDPEEYTEKISEYLREATVDFSTVNFQLPTNYAKYLVFLRPGLTFYADNIPWHLRLVSEYLESSTQWYKFLLDLDNQILSGFQVQQDISPYEEVALQLLDDIERAKTETNNDITQSLNNLLNSLPRQIACMEPYCQDLDYLKMTQLEEPKLEVLKKLLSATLKHNGVNAVCDAESKKLTISGPYVKISDISKHKCDNANFIEVFALYRVFFDTTLNKSGKKVHLAIMAPYWDVSATQRQIPDININGLDATGGPELPGGPAGNFLGIVRFARSWNKITIWAMGGKGGPARKYGMPGLYGKQGDVAIIGYTHNIGLSVRFCERKNETIWEGKEDVTKICPETKNTNMHPEGRKSPQILKPLPFDRSINSYQCFLRENQVENSRSFLLKKWSHFLASSEAVLELYDVMGLIDEFYGLEDQFWKLNPKMSLLPAYRSLLDHIIRYTEKLKKSEQLSQDKKNVLRYLYTAAVSKIVNLENNVQANLVVDLERFWIIITSEAKKLEDLRQMKSIKGYRKDYLRDLNGKIEEARRYVSDVVTREIDNTMHKLDDLVLKLVNETVALQREAQKEKRDLIKKRESLKTSLILSGVFNGIKVASMFLNFLGPVGTAVGGIIGEVASVSDSLLTDTSGVDKNALLKLPNAISKSVGHVKKYIEDKQKLFKVQLDRAEELLKDLPDKEKSDPEVERIRSKIKDTKQELKKEMGKGNTYDPASVDKKNTLRKEIERLKLEKKNAKISDAKKIDSKIKEKIKELKLEEDKGKTYDPASVDRMNTLRKEIKDLASDKKKALQEEKPRHDAKVSKTFKAIGHIQTGMSFVEASIDVYQKISSQQNKIDEVGNLIQSAEQKFQQLKQYESKIYDTIIPVCKNIEASVNRLHEQLEGKSAAALVVSKWKIQGVLGDVKKEIKKMTTGFQVQEEFVDIFDKVEVGINVMIKLYDMLDEYSYRAELGAYIANINSYPSEVDVTNNNDLNDEVNKLMLAIQNNVAIQNYKIATDIVKQRVFPYAHDFFGSHNLPEALKPNRTNETGHAVSKELSALKNQLTLSDSTTNERDTYVQRTIFGGRNGTSKPFYTWKYNDHKSNIAKLLNGQEVVLKADIRHGFEGNAVKFNRIGIYFASANKTIERKLNDLLRGSTVTLIHLGQSFYKCDDRIYMIPSANQTILLSLDQYVGCIDPTTTNSVYDKIAKNEPVLSPYATWQMKLNIPADRFDEVSEYAGEMIDLVLEGTGKYLVLNRPEVCNHQLDRYYARADYHTDGVPLGYEKTPEHNLDSISETAVTEDNFRDVVQITSIGGRAAATREALAESIRQVWCPALEDAGYDSLSLKKLANELRHGNNDSTRVATILDEERAMQENLKNSGGSSSSEETKLYEHAALCLKSIRRELESASTSREGLIMVEETFDSISGHLDDLWKLKGPVYSEQRMRSLLEIIGSEVARVVKALVCKVSSVASPTKFFFSYKIRLFAPVQRYETDARAKDEAISRGALTCEKWIAMSARLTGLFWPYNSAHAWKGKPYKPERCSDFEAKLKAAGRGEQRRVGPSTQRGLRQPGADRGTSSRQAQVAAGRGAHPAGPRDGVSALRRPREARHHQAAAALGEAATAGHLLGSHRRKNNHCARLIFRSIQTRVSAVRILTSCSTVPRYCAACRPLGYRSSGWKVCRNSGNNYSPICRVTTKLHKSSRLPLKKWKSRDRNLPSHGIYEKNVNDEKVEHLYLGFSIITFSYIEFERIADKRDARLDTEQRDHPRQGDVRRRAQRVVQSHASELQSTPDRPDTRGSRPRRPRRRAAARAQGAGVAGLRAHRPRPGSAADRQLLQHHRRSSDALAAPADAGQRPGAGGGGARSSGRRLVRSPCRRQIHREAARLGTIRIKLLTYERMILYLSNFHKIKVKKFALQNAELASRHAALRNLVCNLLKGDAINLVANQNTWKETLRHMREIVSSVESRYGNTAAWKLHWDRQLLKALAIAYRAALPTLLKKLPELRLDLTYRDESLQWRPHLEDVRMKLYTGIRRFLVIPANFRGVGSGGNDQADQAQFPRLVPRSAHLFGAVYREAEILLDALEIFRLKWLPLVGKLRANEVKLSCIVIDTATIRNDLELLSRRYWEQLSLDLRAEASSRLISIVDFLSTSSKKLQQRSRTIEEIGEAFDAYTQIQSQTDEIIRELEDVTGLSRVLAAWTKEKLDGLNNAHIAWESLKERLDTYQNVMVRQLEEAKVNLNHQVLAVRDEQERWVSKWLERPEAITPDWLENMREKWTGIAEQRQTLINDCKKLNIDIEEVFASDEAIVEQMEQELNSEEINRKLQSDFMDELRKQEEEEWSIVKKRIPKLYDWLDSWRAQIKSNEKQQQQRRSDGQNEKGTTKQFHSFIEKKIESLSEDIDLIQVLRSDELAEEHWNELKDILGLDVRRTNEITLRHLLSNVQAIRTNYDRIKEVTKRAGAESGIRQALGELEAWESYTVLPLQPTKDSRNNSIHLVGDYSTLLTRAGELRLIMEGARGAAGYERFASRAARCESALTELEDRLKCLSVVQRKWVYLEPVLSSGAAPSDQGRWSRVDKEFRYFMAEIYKDPRIPSLKKLPFHALTSLKDLMDRCQRGLDDFLEEKRSAYPRLYFLSDEDLLELISGKGKGFDVHLSKLFQSLGSVKMENNKICSIVSPEGEELKLTEKVDCTDAFPIWLVSLEKGMRNALRQSLNTCLLEQQPDISLYPTQILLLCERIRFTERCEAALDDDKGVADLRNLLKYLENLRSRYRSLESSEDPIGSLKAKNLLLETVHHLSIVRSLLRVAGDKEKLGWTWQRQLRTYKSVIHSLPLPNDHFENFSRNGFDPGWRRVDTLLQGGVRLSLRVPGSGRGPREDAPDGEVLSGADAGHETGTGRQSDRAGGHREDRERQSPREYSRSAGAGLQLRRRHGRGQYASHTQRPGSSRRLGLLRRVQSPRGGHYERRGHAHKTAAGGHQGRRETREPRRPRDRRRSALLPLCHDEPGGRRLRRTPETARLAGEIVQTHRHGSSEQGVHRPLAARVLRLRERLESVEQAHRDVRRGGKAAVAAAPLRLGIAGAQIGAERDSIFDDRRRRRSRRKLEAATRHQDIDHAETRGERRVEIFAAAGRYISGGEFDTGVGDTHEQGAADGACGVMRRQRLLQDDRQPMHTAERSAAEQKRRGGGRPGGQRKNSDRRYSGSGADEDRKRRQKVRRLSRSYTEDEIARFGGFADEIHLRNSQIIWRESGHRVASRHRSPRRLVGQISDPPPAAVRVPRFTELGQPSAAELLSRRDRSSRQSHPGPEVRRGSALGRSAAFQAGHDSGQMHLRLRDCAVRSDRGSVGSRRARSLDVSADRRLVSGLAQSLRRPVQREEGHPRSFRVQRQDSADRRRSRVSLRADAARRQRLLSLAQVRPSDGAAGRAGLRKDGPRLGDRHALPRGIRRPSLGAGQSLVSVRSEGSAVEAQACLRQAGFLGGAQLQAEERRELDTRRRGSASGFERFSGRAKIAIKNAVQSAGIDGERTILLIEENHLREEGIAVLIGAIVSHGELPGLYSTEELDGLVVPLVDLAAREEFSKNLEQFLYHRLRKFLRVAIVVDANDLRGDLLQRSNLSRCCAETQGQSQGRDWWLTESYLRELVKLYQKRNQSTTNKDEEDDDDIDDEQKDEGLSGSKELIECQLTAASRQQAPARFCALLRKWRELREAWSRQTAAKLRHLRAGIDRLKEAGERVAKLEEDASKHRHDLELERGRANAALEQITATMRGATGQRGEMASLKAETERESVELARRKADIELELGKVKPLVDQASQAVAGISSDALSEVRSLRAPPAAVRDVLEGVLRLMGIKDTSWNSMKTFLAKRGVKEEIRGWDARRSTAQGLDAVERLVRERPESFEEKTARRASVAAAPLAAWVLANLQYGKIVLQVAPLEKEQRVLAEPRSASCRAASTASRAKSPSCRRSSPLTRVAPPSSSCAVRRPSRASPRPGRCWPSSTPSTPTGRAQLQRLTERRRRVGLEAAQAAALLVYEQPAGSSSSKPKEEERGRAIELLISERDKLQWRAQGLPADTESFVGACRSLRGVLTPLFLDPAGVAVAWLRSNQAGGGGLETTRPGDPRFLTSVELAVRFGKPLLVEEMNERLPDVLLPLLRGGPLKIADKQLPVQEGFRLFLATRRENLAEELPSEADALLTKVALGAGSRSLVERLVDKAILQETPEIEQRRREALQREEKLSGEIDAARQELLLQLGAARGQDLLQESTNGSGGGGPGLLATLELTQSKAREIHRALEQSRRDLEDIAKRSREHERLAKYGAVLHKFVRAFSALSSLYVFTAEQLAEMFLEAERARAGLRGLAKDEREKSLEKTMITLVLHHCTNAVYRKHRLALALHLAVSLSSVPDEQRALLLSGKSSANAAGGPATDQNVPNFVLPEQRTAVKALIGALPEMTNKLKPSWTNNIVSIYADDDLTQFEKLLIVQALHPEHLHTALSKSKESDASGVDFEEDSRGKHGLSAGAAAAVAGSGSRARVRALVATQAAVTCEAGGFAEVSLSQGHVGQAEAALESACKNGSWILLSNLQLAKSWLPRLDALLRSLDKHPRARIWLTTEECGVGGFYPGLAGLCLKLAYEPPEGVKRNVRRSLQQLQQRQPALRDPCKSLLVAWLHAVLQERRKFVPQGWIKSYAWSEADLEAACELVVVRSSARKQSLRGSADADYTDWESDRGLLDVAVYGGQLQDQHDMRMLRALLRSLWCRDTYSGRRKLGSVIGVPRAVQENPILIVDRLDEADSIQAYFGLPANAHRAWEKSAAEISLAYLKGTHKTMYQAQLRR</sequence>
<dbReference type="GO" id="GO:0045505">
    <property type="term" value="F:dynein intermediate chain binding"/>
    <property type="evidence" value="ECO:0007669"/>
    <property type="project" value="InterPro"/>
</dbReference>
<feature type="region of interest" description="Disordered" evidence="3">
    <location>
        <begin position="4265"/>
        <end position="4330"/>
    </location>
</feature>
<evidence type="ECO:0000256" key="2">
    <source>
        <dbReference type="SAM" id="Coils"/>
    </source>
</evidence>
<dbReference type="InterPro" id="IPR027417">
    <property type="entry name" value="P-loop_NTPase"/>
</dbReference>
<dbReference type="Pfam" id="PF12781">
    <property type="entry name" value="AAA_9"/>
    <property type="match status" value="1"/>
</dbReference>
<feature type="domain" description="Dynein heavy chain linker" evidence="5">
    <location>
        <begin position="2632"/>
        <end position="3040"/>
    </location>
</feature>
<feature type="coiled-coil region" evidence="2">
    <location>
        <begin position="4045"/>
        <end position="4072"/>
    </location>
</feature>
<feature type="region of interest" description="Disordered" evidence="3">
    <location>
        <begin position="3487"/>
        <end position="3544"/>
    </location>
</feature>
<proteinExistence type="inferred from homology"/>
<feature type="region of interest" description="Disordered" evidence="3">
    <location>
        <begin position="3690"/>
        <end position="3725"/>
    </location>
</feature>
<dbReference type="EMBL" id="CADCXV010000718">
    <property type="protein sequence ID" value="CAB0033698.1"/>
    <property type="molecule type" value="Genomic_DNA"/>
</dbReference>
<keyword evidence="11" id="KW-1185">Reference proteome</keyword>
<feature type="compositionally biased region" description="Basic and acidic residues" evidence="3">
    <location>
        <begin position="3222"/>
        <end position="3242"/>
    </location>
</feature>
<dbReference type="InterPro" id="IPR041658">
    <property type="entry name" value="AAA_lid_11"/>
</dbReference>
<dbReference type="Pfam" id="PF12780">
    <property type="entry name" value="AAA_8"/>
    <property type="match status" value="1"/>
</dbReference>
<feature type="domain" description="Dynein heavy chain ATP-binding dynein motor region" evidence="8">
    <location>
        <begin position="4386"/>
        <end position="4585"/>
    </location>
</feature>
<dbReference type="OrthoDB" id="447173at2759"/>
<feature type="coiled-coil region" evidence="2">
    <location>
        <begin position="1171"/>
        <end position="1198"/>
    </location>
</feature>
<accession>A0A6H5I905</accession>
<dbReference type="InterPro" id="IPR035706">
    <property type="entry name" value="AAA_9"/>
</dbReference>
<comment type="similarity">
    <text evidence="1">Belongs to the dynein heavy chain family.</text>
</comment>
<dbReference type="PANTHER" id="PTHR45703">
    <property type="entry name" value="DYNEIN HEAVY CHAIN"/>
    <property type="match status" value="1"/>
</dbReference>
<evidence type="ECO:0000259" key="5">
    <source>
        <dbReference type="Pfam" id="PF08393"/>
    </source>
</evidence>
<feature type="compositionally biased region" description="Polar residues" evidence="3">
    <location>
        <begin position="2102"/>
        <end position="2113"/>
    </location>
</feature>
<dbReference type="Gene3D" id="1.20.140.100">
    <property type="entry name" value="Dynein heavy chain, N-terminal domain 2"/>
    <property type="match status" value="1"/>
</dbReference>
<feature type="domain" description="Dynein heavy chain region D6 P-loop" evidence="4">
    <location>
        <begin position="4869"/>
        <end position="4935"/>
    </location>
</feature>
<feature type="compositionally biased region" description="Low complexity" evidence="3">
    <location>
        <begin position="2133"/>
        <end position="2143"/>
    </location>
</feature>
<dbReference type="GO" id="GO:0030286">
    <property type="term" value="C:dynein complex"/>
    <property type="evidence" value="ECO:0007669"/>
    <property type="project" value="InterPro"/>
</dbReference>
<feature type="compositionally biased region" description="Low complexity" evidence="3">
    <location>
        <begin position="4296"/>
        <end position="4316"/>
    </location>
</feature>
<name>A0A6H5I905_9HYME</name>
<feature type="domain" description="Dynein heavy chain AAA module D4" evidence="7">
    <location>
        <begin position="3837"/>
        <end position="3944"/>
    </location>
</feature>
<dbReference type="Pfam" id="PF03028">
    <property type="entry name" value="Dynein_heavy"/>
    <property type="match status" value="1"/>
</dbReference>
<evidence type="ECO:0000259" key="6">
    <source>
        <dbReference type="Pfam" id="PF12777"/>
    </source>
</evidence>
<dbReference type="GO" id="GO:0007018">
    <property type="term" value="P:microtubule-based movement"/>
    <property type="evidence" value="ECO:0007669"/>
    <property type="project" value="InterPro"/>
</dbReference>
<evidence type="ECO:0000259" key="7">
    <source>
        <dbReference type="Pfam" id="PF12780"/>
    </source>
</evidence>